<feature type="short sequence motif" description="Histidine triad motif" evidence="2 3">
    <location>
        <begin position="93"/>
        <end position="97"/>
    </location>
</feature>
<feature type="domain" description="HIT" evidence="4">
    <location>
        <begin position="3"/>
        <end position="108"/>
    </location>
</feature>
<dbReference type="Proteomes" id="UP000229112">
    <property type="component" value="Unassembled WGS sequence"/>
</dbReference>
<dbReference type="InterPro" id="IPR001310">
    <property type="entry name" value="Histidine_triad_HIT"/>
</dbReference>
<dbReference type="GO" id="GO:0009117">
    <property type="term" value="P:nucleotide metabolic process"/>
    <property type="evidence" value="ECO:0007669"/>
    <property type="project" value="TreeGrafter"/>
</dbReference>
<protein>
    <submittedName>
        <fullName evidence="5">HIT family protein</fullName>
    </submittedName>
</protein>
<evidence type="ECO:0000256" key="2">
    <source>
        <dbReference type="PIRSR" id="PIRSR601310-3"/>
    </source>
</evidence>
<organism evidence="5 6">
    <name type="scientific">Candidatus Harrisonbacteria bacterium CG10_big_fil_rev_8_21_14_0_10_38_8</name>
    <dbReference type="NCBI Taxonomy" id="1974582"/>
    <lineage>
        <taxon>Bacteria</taxon>
        <taxon>Candidatus Harrisoniibacteriota</taxon>
    </lineage>
</organism>
<dbReference type="PANTHER" id="PTHR46648">
    <property type="entry name" value="HIT FAMILY PROTEIN 1"/>
    <property type="match status" value="1"/>
</dbReference>
<dbReference type="PROSITE" id="PS51084">
    <property type="entry name" value="HIT_2"/>
    <property type="match status" value="1"/>
</dbReference>
<gene>
    <name evidence="5" type="ORF">COU06_02205</name>
</gene>
<proteinExistence type="predicted"/>
<evidence type="ECO:0000256" key="3">
    <source>
        <dbReference type="PROSITE-ProRule" id="PRU00464"/>
    </source>
</evidence>
<dbReference type="AlphaFoldDB" id="A0A2M6WJR7"/>
<evidence type="ECO:0000313" key="5">
    <source>
        <dbReference type="EMBL" id="PIT93021.1"/>
    </source>
</evidence>
<dbReference type="GO" id="GO:0003824">
    <property type="term" value="F:catalytic activity"/>
    <property type="evidence" value="ECO:0007669"/>
    <property type="project" value="InterPro"/>
</dbReference>
<evidence type="ECO:0000256" key="1">
    <source>
        <dbReference type="PIRSR" id="PIRSR601310-1"/>
    </source>
</evidence>
<evidence type="ECO:0000259" key="4">
    <source>
        <dbReference type="PROSITE" id="PS51084"/>
    </source>
</evidence>
<dbReference type="InterPro" id="IPR036265">
    <property type="entry name" value="HIT-like_sf"/>
</dbReference>
<dbReference type="Gene3D" id="3.30.428.10">
    <property type="entry name" value="HIT-like"/>
    <property type="match status" value="1"/>
</dbReference>
<dbReference type="PANTHER" id="PTHR46648:SF1">
    <property type="entry name" value="ADENOSINE 5'-MONOPHOSPHORAMIDASE HNT1"/>
    <property type="match status" value="1"/>
</dbReference>
<feature type="active site" description="Tele-AMP-histidine intermediate" evidence="1">
    <location>
        <position position="95"/>
    </location>
</feature>
<dbReference type="PRINTS" id="PR00332">
    <property type="entry name" value="HISTRIAD"/>
</dbReference>
<reference evidence="6" key="1">
    <citation type="submission" date="2017-09" db="EMBL/GenBank/DDBJ databases">
        <title>Depth-based differentiation of microbial function through sediment-hosted aquifers and enrichment of novel symbionts in the deep terrestrial subsurface.</title>
        <authorList>
            <person name="Probst A.J."/>
            <person name="Ladd B."/>
            <person name="Jarett J.K."/>
            <person name="Geller-Mcgrath D.E."/>
            <person name="Sieber C.M.K."/>
            <person name="Emerson J.B."/>
            <person name="Anantharaman K."/>
            <person name="Thomas B.C."/>
            <person name="Malmstrom R."/>
            <person name="Stieglmeier M."/>
            <person name="Klingl A."/>
            <person name="Woyke T."/>
            <person name="Ryan C.M."/>
            <person name="Banfield J.F."/>
        </authorList>
    </citation>
    <scope>NUCLEOTIDE SEQUENCE [LARGE SCALE GENOMIC DNA]</scope>
</reference>
<dbReference type="Pfam" id="PF01230">
    <property type="entry name" value="HIT"/>
    <property type="match status" value="1"/>
</dbReference>
<comment type="caution">
    <text evidence="5">The sequence shown here is derived from an EMBL/GenBank/DDBJ whole genome shotgun (WGS) entry which is preliminary data.</text>
</comment>
<sequence>MSIFSKIYNGEIPGYFLYKDEKTMAILDIAPLSIGHTLVIPKEEAAYITDLSDDSVTSLFLTVKKITGILDEAFNPMGFTIGINHKVGQGVDHVHVHIIPRYKGDGAGSIHSVVSYKEEIDVKESYKKIEKYL</sequence>
<accession>A0A2M6WJR7</accession>
<name>A0A2M6WJR7_9BACT</name>
<dbReference type="SUPFAM" id="SSF54197">
    <property type="entry name" value="HIT-like"/>
    <property type="match status" value="1"/>
</dbReference>
<dbReference type="InterPro" id="IPR011146">
    <property type="entry name" value="HIT-like"/>
</dbReference>
<evidence type="ECO:0000313" key="6">
    <source>
        <dbReference type="Proteomes" id="UP000229112"/>
    </source>
</evidence>
<dbReference type="EMBL" id="PFAY01000018">
    <property type="protein sequence ID" value="PIT93021.1"/>
    <property type="molecule type" value="Genomic_DNA"/>
</dbReference>